<dbReference type="AlphaFoldDB" id="A0A2R4P0L8"/>
<proteinExistence type="predicted"/>
<gene>
    <name evidence="1" type="ORF">CCS77_1168</name>
</gene>
<protein>
    <submittedName>
        <fullName evidence="1">Two-component response regulator</fullName>
    </submittedName>
</protein>
<dbReference type="RefSeq" id="WP_236635250.1">
    <property type="nucleotide sequence ID" value="NZ_CP021642.1"/>
</dbReference>
<accession>A0A2R4P0L8</accession>
<dbReference type="Proteomes" id="UP000241854">
    <property type="component" value="Chromosome"/>
</dbReference>
<sequence>MATKDILESRIKFKEIYEYDMKSKQLFKNGEEVQMPKNEAKLFFLLVSNIKKW</sequence>
<organism evidence="1 2">
    <name type="scientific">Campylobacter concisus</name>
    <dbReference type="NCBI Taxonomy" id="199"/>
    <lineage>
        <taxon>Bacteria</taxon>
        <taxon>Pseudomonadati</taxon>
        <taxon>Campylobacterota</taxon>
        <taxon>Epsilonproteobacteria</taxon>
        <taxon>Campylobacterales</taxon>
        <taxon>Campylobacteraceae</taxon>
        <taxon>Campylobacter</taxon>
    </lineage>
</organism>
<evidence type="ECO:0000313" key="2">
    <source>
        <dbReference type="Proteomes" id="UP000241854"/>
    </source>
</evidence>
<dbReference type="EMBL" id="CP021642">
    <property type="protein sequence ID" value="AVX44229.1"/>
    <property type="molecule type" value="Genomic_DNA"/>
</dbReference>
<name>A0A2R4P0L8_9BACT</name>
<evidence type="ECO:0000313" key="1">
    <source>
        <dbReference type="EMBL" id="AVX44229.1"/>
    </source>
</evidence>
<reference evidence="1 2" key="1">
    <citation type="journal article" date="2018" name="Emerg. Microbes Infect.">
        <title>Genomic analysis of oral Campylobacter concisus strains identified a potential bacterial molecular marker associated with active Crohn's disease.</title>
        <authorList>
            <person name="Liu F."/>
            <person name="Ma R."/>
            <person name="Tay C.Y.A."/>
            <person name="Octavia S."/>
            <person name="Lan R."/>
            <person name="Chung H.K.L."/>
            <person name="Riordan S.M."/>
            <person name="Grimm M.C."/>
            <person name="Leong R.W."/>
            <person name="Tanaka M.M."/>
            <person name="Connor S."/>
            <person name="Zhang L."/>
        </authorList>
    </citation>
    <scope>NUCLEOTIDE SEQUENCE [LARGE SCALE GENOMIC DNA]</scope>
    <source>
        <strain evidence="1 2">P2CDO4</strain>
    </source>
</reference>